<accession>A0A6B2M4R5</accession>
<dbReference type="InterPro" id="IPR045886">
    <property type="entry name" value="ThiF/MoeB/HesA"/>
</dbReference>
<feature type="transmembrane region" description="Helical" evidence="1">
    <location>
        <begin position="24"/>
        <end position="47"/>
    </location>
</feature>
<dbReference type="PANTHER" id="PTHR10953">
    <property type="entry name" value="UBIQUITIN-ACTIVATING ENZYME E1"/>
    <property type="match status" value="1"/>
</dbReference>
<dbReference type="Gene3D" id="3.40.50.720">
    <property type="entry name" value="NAD(P)-binding Rossmann-like Domain"/>
    <property type="match status" value="1"/>
</dbReference>
<dbReference type="GO" id="GO:0008641">
    <property type="term" value="F:ubiquitin-like modifier activating enzyme activity"/>
    <property type="evidence" value="ECO:0007669"/>
    <property type="project" value="InterPro"/>
</dbReference>
<evidence type="ECO:0000256" key="1">
    <source>
        <dbReference type="SAM" id="Phobius"/>
    </source>
</evidence>
<keyword evidence="1" id="KW-0472">Membrane</keyword>
<keyword evidence="1" id="KW-1133">Transmembrane helix</keyword>
<dbReference type="CDD" id="cd01483">
    <property type="entry name" value="E1_enzyme_family"/>
    <property type="match status" value="1"/>
</dbReference>
<evidence type="ECO:0000313" key="3">
    <source>
        <dbReference type="EMBL" id="NDV63346.1"/>
    </source>
</evidence>
<dbReference type="Proteomes" id="UP000478417">
    <property type="component" value="Unassembled WGS sequence"/>
</dbReference>
<keyword evidence="3" id="KW-0808">Transferase</keyword>
<gene>
    <name evidence="3" type="ORF">G0Q06_12850</name>
</gene>
<dbReference type="InterPro" id="IPR000594">
    <property type="entry name" value="ThiF_NAD_FAD-bd"/>
</dbReference>
<keyword evidence="1" id="KW-0812">Transmembrane</keyword>
<dbReference type="GO" id="GO:0005737">
    <property type="term" value="C:cytoplasm"/>
    <property type="evidence" value="ECO:0007669"/>
    <property type="project" value="TreeGrafter"/>
</dbReference>
<dbReference type="GO" id="GO:0004792">
    <property type="term" value="F:thiosulfate-cyanide sulfurtransferase activity"/>
    <property type="evidence" value="ECO:0007669"/>
    <property type="project" value="TreeGrafter"/>
</dbReference>
<dbReference type="EMBL" id="JAAGNX010000003">
    <property type="protein sequence ID" value="NDV63346.1"/>
    <property type="molecule type" value="Genomic_DNA"/>
</dbReference>
<keyword evidence="4" id="KW-1185">Reference proteome</keyword>
<keyword evidence="3" id="KW-0548">Nucleotidyltransferase</keyword>
<sequence>MSSNFNRNEIYARHAVIPGYLQEIVFHTTILLIGVGGLGSLIALLLARKGIGTLLLSDPDRISVSNLSRQLFSLSDVGKNKAECAAVRLKDHCVGGTQLIGSPLSIQELSENPMILPSFDVMICAVDNKSARRAALSAGLRANRPVLFVAVDYTAESFSVSIQEPGNACFGCMDLDLDSERVAPCEIPAAIDINSMAAGLTGYALDHLLMNTRPVSWNHRRIHAAGFMPDVSLNVAKNPDCKFCG</sequence>
<evidence type="ECO:0000259" key="2">
    <source>
        <dbReference type="Pfam" id="PF00899"/>
    </source>
</evidence>
<dbReference type="SUPFAM" id="SSF69572">
    <property type="entry name" value="Activating enzymes of the ubiquitin-like proteins"/>
    <property type="match status" value="1"/>
</dbReference>
<dbReference type="GO" id="GO:0016779">
    <property type="term" value="F:nucleotidyltransferase activity"/>
    <property type="evidence" value="ECO:0007669"/>
    <property type="project" value="UniProtKB-KW"/>
</dbReference>
<organism evidence="3 4">
    <name type="scientific">Oceanipulchritudo coccoides</name>
    <dbReference type="NCBI Taxonomy" id="2706888"/>
    <lineage>
        <taxon>Bacteria</taxon>
        <taxon>Pseudomonadati</taxon>
        <taxon>Verrucomicrobiota</taxon>
        <taxon>Opitutia</taxon>
        <taxon>Puniceicoccales</taxon>
        <taxon>Oceanipulchritudinaceae</taxon>
        <taxon>Oceanipulchritudo</taxon>
    </lineage>
</organism>
<dbReference type="PANTHER" id="PTHR10953:SF102">
    <property type="entry name" value="ADENYLYLTRANSFERASE AND SULFURTRANSFERASE MOCS3"/>
    <property type="match status" value="1"/>
</dbReference>
<comment type="caution">
    <text evidence="3">The sequence shown here is derived from an EMBL/GenBank/DDBJ whole genome shotgun (WGS) entry which is preliminary data.</text>
</comment>
<protein>
    <submittedName>
        <fullName evidence="3">ThiF family adenylyltransferase</fullName>
    </submittedName>
</protein>
<feature type="domain" description="THIF-type NAD/FAD binding fold" evidence="2">
    <location>
        <begin position="19"/>
        <end position="226"/>
    </location>
</feature>
<dbReference type="AlphaFoldDB" id="A0A6B2M4R5"/>
<dbReference type="InterPro" id="IPR035985">
    <property type="entry name" value="Ubiquitin-activating_enz"/>
</dbReference>
<dbReference type="Pfam" id="PF00899">
    <property type="entry name" value="ThiF"/>
    <property type="match status" value="1"/>
</dbReference>
<name>A0A6B2M4R5_9BACT</name>
<proteinExistence type="predicted"/>
<evidence type="ECO:0000313" key="4">
    <source>
        <dbReference type="Proteomes" id="UP000478417"/>
    </source>
</evidence>
<reference evidence="3 4" key="1">
    <citation type="submission" date="2020-02" db="EMBL/GenBank/DDBJ databases">
        <title>Albibacoteraceae fam. nov., the first described family within the subdivision 4 Verrucomicrobia.</title>
        <authorList>
            <person name="Xi F."/>
        </authorList>
    </citation>
    <scope>NUCLEOTIDE SEQUENCE [LARGE SCALE GENOMIC DNA]</scope>
    <source>
        <strain evidence="3 4">CK1056</strain>
    </source>
</reference>